<sequence>MFRGGQDNFDVLAGPVPNEGTKPEDVETQIASDLAQASPGDRERAYFDLHGIPNVWSETPQLIQQNLERMDQKVQGIRYKVAFEMAEAQSSRYVRDRELRLTFLRADMFDANKAALRFARFFQAKLDLFGQEKLALNITQDDLDHDDMMLLNSGYGRFLEQPDQTGRPVAVLFFNEEQLNFNIISLLRQVYYSIMIASKNVEFQRGGVVAIVYGLGDSANCDKGSEIAWKMAKLAQVLPMRLAAIHVCYESLVWKPILSTGIASFDTFCRLRVRTHHGPQHEVATKLRGFGIAPSTFPAAHGERLLEDPNYRVRLRNQRKVERLSQSARRNAIHIPSDYDVLLGKGFSAQNHFGNKEFRQLVVSRQSVYDSAEKGSKLQIAQGIVDIVHQSSGMFLKQEDKLWIPVDNSVARTKVSAAFRTLRLDKKAKDK</sequence>
<protein>
    <recommendedName>
        <fullName evidence="2">DUF6824 domain-containing protein</fullName>
    </recommendedName>
</protein>
<keyword evidence="4" id="KW-1185">Reference proteome</keyword>
<dbReference type="AlphaFoldDB" id="A0AAD2CS09"/>
<dbReference type="InterPro" id="IPR049227">
    <property type="entry name" value="DUF6824"/>
</dbReference>
<accession>A0AAD2CS09</accession>
<evidence type="ECO:0000256" key="1">
    <source>
        <dbReference type="SAM" id="MobiDB-lite"/>
    </source>
</evidence>
<reference evidence="3" key="1">
    <citation type="submission" date="2023-08" db="EMBL/GenBank/DDBJ databases">
        <authorList>
            <person name="Audoor S."/>
            <person name="Bilcke G."/>
        </authorList>
    </citation>
    <scope>NUCLEOTIDE SEQUENCE</scope>
</reference>
<evidence type="ECO:0000313" key="4">
    <source>
        <dbReference type="Proteomes" id="UP001295423"/>
    </source>
</evidence>
<gene>
    <name evidence="3" type="ORF">CYCCA115_LOCUS6424</name>
</gene>
<comment type="caution">
    <text evidence="3">The sequence shown here is derived from an EMBL/GenBank/DDBJ whole genome shotgun (WGS) entry which is preliminary data.</text>
</comment>
<feature type="domain" description="DUF6824" evidence="2">
    <location>
        <begin position="340"/>
        <end position="420"/>
    </location>
</feature>
<evidence type="ECO:0000259" key="2">
    <source>
        <dbReference type="Pfam" id="PF20710"/>
    </source>
</evidence>
<organism evidence="3 4">
    <name type="scientific">Cylindrotheca closterium</name>
    <dbReference type="NCBI Taxonomy" id="2856"/>
    <lineage>
        <taxon>Eukaryota</taxon>
        <taxon>Sar</taxon>
        <taxon>Stramenopiles</taxon>
        <taxon>Ochrophyta</taxon>
        <taxon>Bacillariophyta</taxon>
        <taxon>Bacillariophyceae</taxon>
        <taxon>Bacillariophycidae</taxon>
        <taxon>Bacillariales</taxon>
        <taxon>Bacillariaceae</taxon>
        <taxon>Cylindrotheca</taxon>
    </lineage>
</organism>
<dbReference type="Proteomes" id="UP001295423">
    <property type="component" value="Unassembled WGS sequence"/>
</dbReference>
<dbReference type="EMBL" id="CAKOGP040000779">
    <property type="protein sequence ID" value="CAJ1939093.1"/>
    <property type="molecule type" value="Genomic_DNA"/>
</dbReference>
<evidence type="ECO:0000313" key="3">
    <source>
        <dbReference type="EMBL" id="CAJ1939093.1"/>
    </source>
</evidence>
<proteinExistence type="predicted"/>
<name>A0AAD2CS09_9STRA</name>
<dbReference type="Pfam" id="PF20710">
    <property type="entry name" value="DUF6824"/>
    <property type="match status" value="1"/>
</dbReference>
<feature type="region of interest" description="Disordered" evidence="1">
    <location>
        <begin position="1"/>
        <end position="24"/>
    </location>
</feature>